<proteinExistence type="predicted"/>
<organism evidence="1 2">
    <name type="scientific">Entomophthora muscae</name>
    <dbReference type="NCBI Taxonomy" id="34485"/>
    <lineage>
        <taxon>Eukaryota</taxon>
        <taxon>Fungi</taxon>
        <taxon>Fungi incertae sedis</taxon>
        <taxon>Zoopagomycota</taxon>
        <taxon>Entomophthoromycotina</taxon>
        <taxon>Entomophthoromycetes</taxon>
        <taxon>Entomophthorales</taxon>
        <taxon>Entomophthoraceae</taxon>
        <taxon>Entomophthora</taxon>
    </lineage>
</organism>
<sequence length="75" mass="8260">MIELPTVFLTFGSIFMLLLLVQFARILRTREQEPDAEMGMPEVGPMTEATATPPLLAPLPLPALRIALLIRGCLL</sequence>
<evidence type="ECO:0000313" key="1">
    <source>
        <dbReference type="EMBL" id="KAJ9075185.1"/>
    </source>
</evidence>
<accession>A0ACC2TKR3</accession>
<keyword evidence="2" id="KW-1185">Reference proteome</keyword>
<evidence type="ECO:0000313" key="2">
    <source>
        <dbReference type="Proteomes" id="UP001165960"/>
    </source>
</evidence>
<gene>
    <name evidence="1" type="ORF">DSO57_1038492</name>
</gene>
<dbReference type="EMBL" id="QTSX02002624">
    <property type="protein sequence ID" value="KAJ9075185.1"/>
    <property type="molecule type" value="Genomic_DNA"/>
</dbReference>
<protein>
    <submittedName>
        <fullName evidence="1">Uncharacterized protein</fullName>
    </submittedName>
</protein>
<comment type="caution">
    <text evidence="1">The sequence shown here is derived from an EMBL/GenBank/DDBJ whole genome shotgun (WGS) entry which is preliminary data.</text>
</comment>
<dbReference type="Proteomes" id="UP001165960">
    <property type="component" value="Unassembled WGS sequence"/>
</dbReference>
<name>A0ACC2TKR3_9FUNG</name>
<reference evidence="1" key="1">
    <citation type="submission" date="2022-04" db="EMBL/GenBank/DDBJ databases">
        <title>Genome of the entomopathogenic fungus Entomophthora muscae.</title>
        <authorList>
            <person name="Elya C."/>
            <person name="Lovett B.R."/>
            <person name="Lee E."/>
            <person name="Macias A.M."/>
            <person name="Hajek A.E."/>
            <person name="De Bivort B.L."/>
            <person name="Kasson M.T."/>
            <person name="De Fine Licht H.H."/>
            <person name="Stajich J.E."/>
        </authorList>
    </citation>
    <scope>NUCLEOTIDE SEQUENCE</scope>
    <source>
        <strain evidence="1">Berkeley</strain>
    </source>
</reference>